<reference evidence="4" key="1">
    <citation type="journal article" date="2023" name="Insect Mol. Biol.">
        <title>Genome sequencing provides insights into the evolution of gene families encoding plant cell wall-degrading enzymes in longhorned beetles.</title>
        <authorList>
            <person name="Shin N.R."/>
            <person name="Okamura Y."/>
            <person name="Kirsch R."/>
            <person name="Pauchet Y."/>
        </authorList>
    </citation>
    <scope>NUCLEOTIDE SEQUENCE</scope>
    <source>
        <strain evidence="4">MMC_N1</strain>
    </source>
</reference>
<sequence length="525" mass="60330">MNSSSDSEELFPIVNNEYLSSDGPIFHYDDPLLVSGVLRAVVEGDLEKVKCMIELGKSVNLNDNNGNTPLHVAVIKNNLEILTYLLSQDDVVVNIRNFRGETPLYQAVRSGSFDATRKLIDAGACVNLPDYEDVTPLHIAISHPELAHILIKYGAQIDALDYNGDTPLHDAISEECLETVCMLLYFSADANLCGGNNLTPFMKALIAENEPIQDAVFEYVNDFNAATSDHMTTLALALTHDTPYVEEIIKRGGNVNYADLYLDDEVTCAFTLCLRVPNSYNFKLIWDRLNYNYVRNSVNLYDLFTHLQKDHLKDYIDIIIESDNIFVAVDSFLKNNNYHIFINEFALRKLKLDQLTKLTCRLLLNGYRTTTYDIYAIFFHYSICELFRILLYMDNNYDHGWPPYMTFPRLIFNPELKLSNVMEDVISINKREVLSLVEYYVYPPLINFIMMEHRDDLDTMTKVHLLPKVPSLVEIARNEAREYIAKAFKTKDTCQFYTIVNHLNLSSTYTKILTFEKKLYDIKDA</sequence>
<evidence type="ECO:0000256" key="1">
    <source>
        <dbReference type="ARBA" id="ARBA00022737"/>
    </source>
</evidence>
<dbReference type="PROSITE" id="PS50088">
    <property type="entry name" value="ANK_REPEAT"/>
    <property type="match status" value="3"/>
</dbReference>
<organism evidence="4 5">
    <name type="scientific">Molorchus minor</name>
    <dbReference type="NCBI Taxonomy" id="1323400"/>
    <lineage>
        <taxon>Eukaryota</taxon>
        <taxon>Metazoa</taxon>
        <taxon>Ecdysozoa</taxon>
        <taxon>Arthropoda</taxon>
        <taxon>Hexapoda</taxon>
        <taxon>Insecta</taxon>
        <taxon>Pterygota</taxon>
        <taxon>Neoptera</taxon>
        <taxon>Endopterygota</taxon>
        <taxon>Coleoptera</taxon>
        <taxon>Polyphaga</taxon>
        <taxon>Cucujiformia</taxon>
        <taxon>Chrysomeloidea</taxon>
        <taxon>Cerambycidae</taxon>
        <taxon>Lamiinae</taxon>
        <taxon>Monochamini</taxon>
        <taxon>Molorchus</taxon>
    </lineage>
</organism>
<dbReference type="SUPFAM" id="SSF48403">
    <property type="entry name" value="Ankyrin repeat"/>
    <property type="match status" value="1"/>
</dbReference>
<dbReference type="Proteomes" id="UP001162164">
    <property type="component" value="Unassembled WGS sequence"/>
</dbReference>
<dbReference type="PROSITE" id="PS50297">
    <property type="entry name" value="ANK_REP_REGION"/>
    <property type="match status" value="3"/>
</dbReference>
<proteinExistence type="predicted"/>
<keyword evidence="5" id="KW-1185">Reference proteome</keyword>
<accession>A0ABQ9JJB0</accession>
<name>A0ABQ9JJB0_9CUCU</name>
<dbReference type="InterPro" id="IPR002110">
    <property type="entry name" value="Ankyrin_rpt"/>
</dbReference>
<dbReference type="SMART" id="SM00248">
    <property type="entry name" value="ANK"/>
    <property type="match status" value="7"/>
</dbReference>
<evidence type="ECO:0000256" key="3">
    <source>
        <dbReference type="PROSITE-ProRule" id="PRU00023"/>
    </source>
</evidence>
<feature type="repeat" description="ANK" evidence="3">
    <location>
        <begin position="65"/>
        <end position="87"/>
    </location>
</feature>
<protein>
    <submittedName>
        <fullName evidence="4">Uncharacterized protein</fullName>
    </submittedName>
</protein>
<comment type="caution">
    <text evidence="4">The sequence shown here is derived from an EMBL/GenBank/DDBJ whole genome shotgun (WGS) entry which is preliminary data.</text>
</comment>
<evidence type="ECO:0000313" key="5">
    <source>
        <dbReference type="Proteomes" id="UP001162164"/>
    </source>
</evidence>
<evidence type="ECO:0000256" key="2">
    <source>
        <dbReference type="ARBA" id="ARBA00023043"/>
    </source>
</evidence>
<dbReference type="PRINTS" id="PR01415">
    <property type="entry name" value="ANKYRIN"/>
</dbReference>
<dbReference type="EMBL" id="JAPWTJ010000482">
    <property type="protein sequence ID" value="KAJ8978043.1"/>
    <property type="molecule type" value="Genomic_DNA"/>
</dbReference>
<dbReference type="PANTHER" id="PTHR24171">
    <property type="entry name" value="ANKYRIN REPEAT DOMAIN-CONTAINING PROTEIN 39-RELATED"/>
    <property type="match status" value="1"/>
</dbReference>
<dbReference type="Pfam" id="PF12796">
    <property type="entry name" value="Ank_2"/>
    <property type="match status" value="2"/>
</dbReference>
<gene>
    <name evidence="4" type="ORF">NQ317_013571</name>
</gene>
<feature type="repeat" description="ANK" evidence="3">
    <location>
        <begin position="99"/>
        <end position="131"/>
    </location>
</feature>
<evidence type="ECO:0000313" key="4">
    <source>
        <dbReference type="EMBL" id="KAJ8978043.1"/>
    </source>
</evidence>
<keyword evidence="1" id="KW-0677">Repeat</keyword>
<dbReference type="Gene3D" id="1.25.40.20">
    <property type="entry name" value="Ankyrin repeat-containing domain"/>
    <property type="match status" value="2"/>
</dbReference>
<feature type="repeat" description="ANK" evidence="3">
    <location>
        <begin position="163"/>
        <end position="195"/>
    </location>
</feature>
<dbReference type="InterPro" id="IPR036770">
    <property type="entry name" value="Ankyrin_rpt-contain_sf"/>
</dbReference>
<keyword evidence="2 3" id="KW-0040">ANK repeat</keyword>